<keyword evidence="1" id="KW-0472">Membrane</keyword>
<keyword evidence="1" id="KW-0812">Transmembrane</keyword>
<keyword evidence="1" id="KW-1133">Transmembrane helix</keyword>
<sequence length="98" mass="11511">VTYKLKNDEEELVQCIKEIKHRLENMRTMLADSNEVMHYEYILAILHALLYIIKRIIKKELTLALQLEVVGKENTGRVDYAIKALEELICIMEGKLHQ</sequence>
<keyword evidence="3" id="KW-1185">Reference proteome</keyword>
<evidence type="ECO:0000313" key="3">
    <source>
        <dbReference type="Proteomes" id="UP000789570"/>
    </source>
</evidence>
<feature type="non-terminal residue" evidence="2">
    <location>
        <position position="1"/>
    </location>
</feature>
<dbReference type="Proteomes" id="UP000789570">
    <property type="component" value="Unassembled WGS sequence"/>
</dbReference>
<reference evidence="2" key="1">
    <citation type="submission" date="2021-06" db="EMBL/GenBank/DDBJ databases">
        <authorList>
            <person name="Kallberg Y."/>
            <person name="Tangrot J."/>
            <person name="Rosling A."/>
        </authorList>
    </citation>
    <scope>NUCLEOTIDE SEQUENCE</scope>
    <source>
        <strain evidence="2">UK204</strain>
    </source>
</reference>
<accession>A0A9N9I173</accession>
<proteinExistence type="predicted"/>
<evidence type="ECO:0000256" key="1">
    <source>
        <dbReference type="SAM" id="Phobius"/>
    </source>
</evidence>
<dbReference type="EMBL" id="CAJVPQ010009628">
    <property type="protein sequence ID" value="CAG8716753.1"/>
    <property type="molecule type" value="Genomic_DNA"/>
</dbReference>
<evidence type="ECO:0000313" key="2">
    <source>
        <dbReference type="EMBL" id="CAG8716753.1"/>
    </source>
</evidence>
<gene>
    <name evidence="2" type="ORF">FCALED_LOCUS14195</name>
</gene>
<dbReference type="OrthoDB" id="2403793at2759"/>
<comment type="caution">
    <text evidence="2">The sequence shown here is derived from an EMBL/GenBank/DDBJ whole genome shotgun (WGS) entry which is preliminary data.</text>
</comment>
<dbReference type="AlphaFoldDB" id="A0A9N9I173"/>
<feature type="transmembrane region" description="Helical" evidence="1">
    <location>
        <begin position="36"/>
        <end position="53"/>
    </location>
</feature>
<organism evidence="2 3">
    <name type="scientific">Funneliformis caledonium</name>
    <dbReference type="NCBI Taxonomy" id="1117310"/>
    <lineage>
        <taxon>Eukaryota</taxon>
        <taxon>Fungi</taxon>
        <taxon>Fungi incertae sedis</taxon>
        <taxon>Mucoromycota</taxon>
        <taxon>Glomeromycotina</taxon>
        <taxon>Glomeromycetes</taxon>
        <taxon>Glomerales</taxon>
        <taxon>Glomeraceae</taxon>
        <taxon>Funneliformis</taxon>
    </lineage>
</organism>
<protein>
    <submittedName>
        <fullName evidence="2">14978_t:CDS:1</fullName>
    </submittedName>
</protein>
<feature type="non-terminal residue" evidence="2">
    <location>
        <position position="98"/>
    </location>
</feature>
<name>A0A9N9I173_9GLOM</name>